<sequence>MNYKRLYDLGLNEELLKEAEDKYSNFYIGRVAFEGKGLYKVITETNTVIAKVLGKLIYSSNGKSDYPAVGDWVVLDRDNDKNGEAVICGILSRKSKFSNCNHDTEPGCQIKKALEQGLLTKERFNNYLKLKKEAEFMEKKLKNSEALNHKKSTNKSNKKFYNEKRTYL</sequence>
<keyword evidence="2" id="KW-1185">Reference proteome</keyword>
<gene>
    <name evidence="1" type="ORF">H9637_09310</name>
</gene>
<accession>A0ABR8YTP9</accession>
<dbReference type="Gene3D" id="1.10.40.50">
    <property type="entry name" value="Probable gtpase engc, domain 3"/>
    <property type="match status" value="1"/>
</dbReference>
<organism evidence="1 2">
    <name type="scientific">Clostridium faecium</name>
    <dbReference type="NCBI Taxonomy" id="2762223"/>
    <lineage>
        <taxon>Bacteria</taxon>
        <taxon>Bacillati</taxon>
        <taxon>Bacillota</taxon>
        <taxon>Clostridia</taxon>
        <taxon>Eubacteriales</taxon>
        <taxon>Clostridiaceae</taxon>
        <taxon>Clostridium</taxon>
    </lineage>
</organism>
<protein>
    <recommendedName>
        <fullName evidence="3">Ribosome small subunit-dependent GTPase A</fullName>
    </recommendedName>
</protein>
<comment type="caution">
    <text evidence="1">The sequence shown here is derived from an EMBL/GenBank/DDBJ whole genome shotgun (WGS) entry which is preliminary data.</text>
</comment>
<dbReference type="Proteomes" id="UP000627166">
    <property type="component" value="Unassembled WGS sequence"/>
</dbReference>
<dbReference type="RefSeq" id="WP_191740203.1">
    <property type="nucleotide sequence ID" value="NZ_JACSQB010000065.1"/>
</dbReference>
<name>A0ABR8YTP9_9CLOT</name>
<evidence type="ECO:0008006" key="3">
    <source>
        <dbReference type="Google" id="ProtNLM"/>
    </source>
</evidence>
<proteinExistence type="predicted"/>
<dbReference type="EMBL" id="JACSQB010000065">
    <property type="protein sequence ID" value="MBD8047229.1"/>
    <property type="molecule type" value="Genomic_DNA"/>
</dbReference>
<evidence type="ECO:0000313" key="2">
    <source>
        <dbReference type="Proteomes" id="UP000627166"/>
    </source>
</evidence>
<evidence type="ECO:0000313" key="1">
    <source>
        <dbReference type="EMBL" id="MBD8047229.1"/>
    </source>
</evidence>
<reference evidence="1 2" key="1">
    <citation type="submission" date="2020-08" db="EMBL/GenBank/DDBJ databases">
        <title>A Genomic Blueprint of the Chicken Gut Microbiome.</title>
        <authorList>
            <person name="Gilroy R."/>
            <person name="Ravi A."/>
            <person name="Getino M."/>
            <person name="Pursley I."/>
            <person name="Horton D.L."/>
            <person name="Alikhan N.-F."/>
            <person name="Baker D."/>
            <person name="Gharbi K."/>
            <person name="Hall N."/>
            <person name="Watson M."/>
            <person name="Adriaenssens E.M."/>
            <person name="Foster-Nyarko E."/>
            <person name="Jarju S."/>
            <person name="Secka A."/>
            <person name="Antonio M."/>
            <person name="Oren A."/>
            <person name="Chaudhuri R."/>
            <person name="La Ragione R.M."/>
            <person name="Hildebrand F."/>
            <person name="Pallen M.J."/>
        </authorList>
    </citation>
    <scope>NUCLEOTIDE SEQUENCE [LARGE SCALE GENOMIC DNA]</scope>
    <source>
        <strain evidence="1 2">N37</strain>
    </source>
</reference>